<dbReference type="AlphaFoldDB" id="A0A5B6VEW6"/>
<dbReference type="OrthoDB" id="111931at2759"/>
<accession>A0A5B6VEW6</accession>
<proteinExistence type="predicted"/>
<evidence type="ECO:0000313" key="2">
    <source>
        <dbReference type="EMBL" id="KAA3467587.1"/>
    </source>
</evidence>
<evidence type="ECO:0000313" key="3">
    <source>
        <dbReference type="Proteomes" id="UP000325315"/>
    </source>
</evidence>
<sequence length="134" mass="15240">MTDLRAIFVCLSLFGDDGILAELQVKLSWLGEIKSKQMLDESLISRYILREAHSSYYSIDPGGNKMYCDLYDLYCWPGLKHKVTDFVSHFLTFQQVKVEHQLSSGLFQPVSLTPTKKDSVWVHTGFLHGFSSSA</sequence>
<comment type="caution">
    <text evidence="2">The sequence shown here is derived from an EMBL/GenBank/DDBJ whole genome shotgun (WGS) entry which is preliminary data.</text>
</comment>
<feature type="domain" description="Integrase zinc-binding" evidence="1">
    <location>
        <begin position="46"/>
        <end position="98"/>
    </location>
</feature>
<dbReference type="EMBL" id="SMMG02000007">
    <property type="protein sequence ID" value="KAA3467587.1"/>
    <property type="molecule type" value="Genomic_DNA"/>
</dbReference>
<gene>
    <name evidence="2" type="ORF">EPI10_002589</name>
</gene>
<dbReference type="Proteomes" id="UP000325315">
    <property type="component" value="Unassembled WGS sequence"/>
</dbReference>
<evidence type="ECO:0000259" key="1">
    <source>
        <dbReference type="Pfam" id="PF17921"/>
    </source>
</evidence>
<dbReference type="Pfam" id="PF17921">
    <property type="entry name" value="Integrase_H2C2"/>
    <property type="match status" value="1"/>
</dbReference>
<keyword evidence="3" id="KW-1185">Reference proteome</keyword>
<reference evidence="2" key="1">
    <citation type="submission" date="2019-08" db="EMBL/GenBank/DDBJ databases">
        <authorList>
            <person name="Liu F."/>
        </authorList>
    </citation>
    <scope>NUCLEOTIDE SEQUENCE [LARGE SCALE GENOMIC DNA]</scope>
    <source>
        <strain evidence="2">PA1801</strain>
        <tissue evidence="2">Leaf</tissue>
    </source>
</reference>
<protein>
    <submittedName>
        <fullName evidence="2">CCHC-type integrase</fullName>
    </submittedName>
</protein>
<dbReference type="InterPro" id="IPR041588">
    <property type="entry name" value="Integrase_H2C2"/>
</dbReference>
<organism evidence="2 3">
    <name type="scientific">Gossypium australe</name>
    <dbReference type="NCBI Taxonomy" id="47621"/>
    <lineage>
        <taxon>Eukaryota</taxon>
        <taxon>Viridiplantae</taxon>
        <taxon>Streptophyta</taxon>
        <taxon>Embryophyta</taxon>
        <taxon>Tracheophyta</taxon>
        <taxon>Spermatophyta</taxon>
        <taxon>Magnoliopsida</taxon>
        <taxon>eudicotyledons</taxon>
        <taxon>Gunneridae</taxon>
        <taxon>Pentapetalae</taxon>
        <taxon>rosids</taxon>
        <taxon>malvids</taxon>
        <taxon>Malvales</taxon>
        <taxon>Malvaceae</taxon>
        <taxon>Malvoideae</taxon>
        <taxon>Gossypium</taxon>
    </lineage>
</organism>
<dbReference type="Gene3D" id="1.10.340.70">
    <property type="match status" value="1"/>
</dbReference>
<name>A0A5B6VEW6_9ROSI</name>